<reference evidence="3 4" key="1">
    <citation type="submission" date="2016-02" db="EMBL/GenBank/DDBJ databases">
        <title>Species-wide whole genome sequencing reveals diversity, host range in Lonsdalea quercina.</title>
        <authorList>
            <person name="Li Y."/>
        </authorList>
    </citation>
    <scope>NUCLEOTIDE SEQUENCE [LARGE SCALE GENOMIC DNA]</scope>
    <source>
        <strain evidence="1 3">LMG 26264</strain>
        <strain evidence="2 4">LMG 26265</strain>
    </source>
</reference>
<evidence type="ECO:0000313" key="1">
    <source>
        <dbReference type="EMBL" id="OSN03201.1"/>
    </source>
</evidence>
<accession>A0A1X3RN60</accession>
<protein>
    <recommendedName>
        <fullName evidence="5">Phage tail protein</fullName>
    </recommendedName>
</protein>
<keyword evidence="4" id="KW-1185">Reference proteome</keyword>
<dbReference type="EMBL" id="LUTQ01000071">
    <property type="protein sequence ID" value="OSN05972.1"/>
    <property type="molecule type" value="Genomic_DNA"/>
</dbReference>
<proteinExistence type="predicted"/>
<dbReference type="Proteomes" id="UP000194020">
    <property type="component" value="Unassembled WGS sequence"/>
</dbReference>
<sequence length="71" mass="8013">MMFIEHITTQGERWDALAYRYYGDPLGYDRIIAANPHVAVTPVLASGIMLSIPVIEQADVVLTEETPPWLR</sequence>
<dbReference type="OrthoDB" id="8602627at2"/>
<dbReference type="InterPro" id="IPR008861">
    <property type="entry name" value="GpX-like"/>
</dbReference>
<comment type="caution">
    <text evidence="1">The sequence shown here is derived from an EMBL/GenBank/DDBJ whole genome shotgun (WGS) entry which is preliminary data.</text>
</comment>
<dbReference type="EMBL" id="LUTP01000064">
    <property type="protein sequence ID" value="OSN03201.1"/>
    <property type="molecule type" value="Genomic_DNA"/>
</dbReference>
<dbReference type="Proteomes" id="UP000194040">
    <property type="component" value="Unassembled WGS sequence"/>
</dbReference>
<dbReference type="Pfam" id="PF05489">
    <property type="entry name" value="Phage_tail_X"/>
    <property type="match status" value="1"/>
</dbReference>
<evidence type="ECO:0000313" key="3">
    <source>
        <dbReference type="Proteomes" id="UP000194020"/>
    </source>
</evidence>
<evidence type="ECO:0000313" key="4">
    <source>
        <dbReference type="Proteomes" id="UP000194040"/>
    </source>
</evidence>
<gene>
    <name evidence="1" type="ORF">AU511_15490</name>
    <name evidence="2" type="ORF">AU512_15380</name>
</gene>
<name>A0A1X3RN60_9GAMM</name>
<dbReference type="AlphaFoldDB" id="A0A1X3RN60"/>
<evidence type="ECO:0000313" key="2">
    <source>
        <dbReference type="EMBL" id="OSN05972.1"/>
    </source>
</evidence>
<evidence type="ECO:0008006" key="5">
    <source>
        <dbReference type="Google" id="ProtNLM"/>
    </source>
</evidence>
<organism evidence="1 3">
    <name type="scientific">Lonsdalea iberica</name>
    <dbReference type="NCBI Taxonomy" id="1082703"/>
    <lineage>
        <taxon>Bacteria</taxon>
        <taxon>Pseudomonadati</taxon>
        <taxon>Pseudomonadota</taxon>
        <taxon>Gammaproteobacteria</taxon>
        <taxon>Enterobacterales</taxon>
        <taxon>Pectobacteriaceae</taxon>
        <taxon>Lonsdalea</taxon>
    </lineage>
</organism>